<reference evidence="3" key="2">
    <citation type="submission" date="2019-04" db="EMBL/GenBank/DDBJ databases">
        <authorList>
            <person name="Kadobianskyi M."/>
            <person name="Schulze L."/>
            <person name="Schuelke M."/>
            <person name="Judkewitz B."/>
        </authorList>
    </citation>
    <scope>NUCLEOTIDE SEQUENCE</scope>
    <source>
        <strain evidence="3">Bolton</strain>
        <tissue evidence="3">Whole-body</tissue>
    </source>
</reference>
<comment type="caution">
    <text evidence="3">The sequence shown here is derived from an EMBL/GenBank/DDBJ whole genome shotgun (WGS) entry which is preliminary data.</text>
</comment>
<gene>
    <name evidence="3" type="ORF">DNTS_013658</name>
</gene>
<feature type="compositionally biased region" description="Basic and acidic residues" evidence="2">
    <location>
        <begin position="764"/>
        <end position="778"/>
    </location>
</feature>
<protein>
    <recommendedName>
        <fullName evidence="5">Coiled-coil domain-containing protein 186</fullName>
    </recommendedName>
</protein>
<dbReference type="GO" id="GO:0099518">
    <property type="term" value="P:vesicle cytoskeletal trafficking"/>
    <property type="evidence" value="ECO:0007669"/>
    <property type="project" value="TreeGrafter"/>
</dbReference>
<feature type="region of interest" description="Disordered" evidence="2">
    <location>
        <begin position="764"/>
        <end position="813"/>
    </location>
</feature>
<evidence type="ECO:0008006" key="5">
    <source>
        <dbReference type="Google" id="ProtNLM"/>
    </source>
</evidence>
<accession>A0A553N4H0</accession>
<dbReference type="SUPFAM" id="SSF161270">
    <property type="entry name" value="PspA lactotransferrin-binding region"/>
    <property type="match status" value="1"/>
</dbReference>
<dbReference type="PANTHER" id="PTHR18911">
    <property type="entry name" value="CTCL TUMOR ANTIGEN HD-CL-01"/>
    <property type="match status" value="1"/>
</dbReference>
<feature type="compositionally biased region" description="Low complexity" evidence="2">
    <location>
        <begin position="779"/>
        <end position="796"/>
    </location>
</feature>
<dbReference type="Gene3D" id="1.10.287.1490">
    <property type="match status" value="1"/>
</dbReference>
<evidence type="ECO:0000256" key="1">
    <source>
        <dbReference type="SAM" id="Coils"/>
    </source>
</evidence>
<name>A0A553N4H0_9TELE</name>
<dbReference type="GO" id="GO:0031267">
    <property type="term" value="F:small GTPase binding"/>
    <property type="evidence" value="ECO:0007669"/>
    <property type="project" value="TreeGrafter"/>
</dbReference>
<keyword evidence="1" id="KW-0175">Coiled coil</keyword>
<evidence type="ECO:0000313" key="3">
    <source>
        <dbReference type="EMBL" id="TRY60322.1"/>
    </source>
</evidence>
<dbReference type="AlphaFoldDB" id="A0A553N4H0"/>
<evidence type="ECO:0000313" key="4">
    <source>
        <dbReference type="Proteomes" id="UP000316079"/>
    </source>
</evidence>
<proteinExistence type="predicted"/>
<dbReference type="OrthoDB" id="5583482at2759"/>
<sequence>METSDSEGTAASDHLPTLEVPMGLEGPPDVNSGGREHALKEQEEENEPDASGGLDRGQTLHVEIQQNEEPGKLAQGDGITSFIEYDDTPTDVYDNDIKALPAVLEEDVCLEEPLELMMPSSEIGTEKDLKESSPSVLHGTDDLSSIELTIDGPSEPNRTHLTETSALQGEDLPDVVSVLQVSQTNTNMDMYDTDCSRKLLSEIERTLSQESLLDELEHELSRGVHKGGLPNGLQKDNNSLGSFEKCVQYKYCQQEKAIKRLLEENKKHQELILGICSEKDNMRDELKKRMETEKQHICTIKKFENRVEELMKELKDSRDKLVHQDQAAKTAIQQMQREMTNRLEQASKKCEEARQEKETMVMKYVRGEKEGLDLRREKEQLEKKLREATTEVDKQARRGNTLAQEKGRLQQLYDGKENEVTRLSRELEKVKEDINSHLIKVKWAQNKLKSETDAHKETKDKLRETTAKLTQAKEETEQIRKNCQDMIRTYQESEEIKSNELDAKLRETKGELEKQKQEQTDQLEGSLVMISLFDWQMHKAKIKELDDLKRNFKEGMDELTTLRTKIKCLEDERPRWEDELCKYREIINRQKAEIQKQREKLTAVTRLEEQHQRDEQEIVSLQEEVENLNSQIADLQRDIEGSRTREAELLGFTEKLTSKNAQLQSESNSLQAQVDRLNSSSREMHSKLVETERNLSELTDRLTCEEQQRQEEVLALQSEKASLQMETSRLQTRVEELRDELVTQKRKQAANIKDLTKQLTQARKKLEQVENGGCDREGSSMGSRSSSSGSLNARGSSMDDRSPENQSGSSVVVVDSFPEVDKAVLVERIVRLQKAHARKNEKIEFMEDHIKQLVEEIRKKTK</sequence>
<dbReference type="EMBL" id="SRMA01027058">
    <property type="protein sequence ID" value="TRY60322.1"/>
    <property type="molecule type" value="Genomic_DNA"/>
</dbReference>
<dbReference type="EMBL" id="SRMA01027058">
    <property type="protein sequence ID" value="TRY60323.1"/>
    <property type="molecule type" value="Genomic_DNA"/>
</dbReference>
<dbReference type="InterPro" id="IPR038830">
    <property type="entry name" value="CCDC186"/>
</dbReference>
<organism evidence="3 4">
    <name type="scientific">Danionella cerebrum</name>
    <dbReference type="NCBI Taxonomy" id="2873325"/>
    <lineage>
        <taxon>Eukaryota</taxon>
        <taxon>Metazoa</taxon>
        <taxon>Chordata</taxon>
        <taxon>Craniata</taxon>
        <taxon>Vertebrata</taxon>
        <taxon>Euteleostomi</taxon>
        <taxon>Actinopterygii</taxon>
        <taxon>Neopterygii</taxon>
        <taxon>Teleostei</taxon>
        <taxon>Ostariophysi</taxon>
        <taxon>Cypriniformes</taxon>
        <taxon>Danionidae</taxon>
        <taxon>Danioninae</taxon>
        <taxon>Danionella</taxon>
    </lineage>
</organism>
<dbReference type="Proteomes" id="UP000316079">
    <property type="component" value="Unassembled WGS sequence"/>
</dbReference>
<dbReference type="PANTHER" id="PTHR18911:SF5">
    <property type="entry name" value="COILED-COIL DOMAIN-CONTAINING PROTEIN 186"/>
    <property type="match status" value="1"/>
</dbReference>
<feature type="coiled-coil region" evidence="1">
    <location>
        <begin position="829"/>
        <end position="856"/>
    </location>
</feature>
<feature type="region of interest" description="Disordered" evidence="2">
    <location>
        <begin position="1"/>
        <end position="75"/>
    </location>
</feature>
<reference evidence="3 4" key="1">
    <citation type="journal article" date="2019" name="Sci. Data">
        <title>Hybrid genome assembly and annotation of Danionella translucida.</title>
        <authorList>
            <person name="Kadobianskyi M."/>
            <person name="Schulze L."/>
            <person name="Schuelke M."/>
            <person name="Judkewitz B."/>
        </authorList>
    </citation>
    <scope>NUCLEOTIDE SEQUENCE [LARGE SCALE GENOMIC DNA]</scope>
    <source>
        <strain evidence="3 4">Bolton</strain>
    </source>
</reference>
<dbReference type="STRING" id="623744.A0A553N4H0"/>
<dbReference type="GO" id="GO:0005802">
    <property type="term" value="C:trans-Golgi network"/>
    <property type="evidence" value="ECO:0007669"/>
    <property type="project" value="TreeGrafter"/>
</dbReference>
<keyword evidence="4" id="KW-1185">Reference proteome</keyword>
<evidence type="ECO:0000256" key="2">
    <source>
        <dbReference type="SAM" id="MobiDB-lite"/>
    </source>
</evidence>